<sequence length="70" mass="8484">AIFMIIMNILMSRFQRESIDESVYTSRIHDPLYTLHRSTFYNYKNYECCRIRKGNLEIIYCIKICPEILV</sequence>
<name>A0A0K2TZB1_LEPSM</name>
<evidence type="ECO:0000313" key="1">
    <source>
        <dbReference type="EMBL" id="CDW31032.1"/>
    </source>
</evidence>
<protein>
    <submittedName>
        <fullName evidence="1">Uncharacterized protein</fullName>
    </submittedName>
</protein>
<feature type="non-terminal residue" evidence="1">
    <location>
        <position position="1"/>
    </location>
</feature>
<proteinExistence type="predicted"/>
<reference evidence="1" key="1">
    <citation type="submission" date="2014-05" db="EMBL/GenBank/DDBJ databases">
        <authorList>
            <person name="Chronopoulou M."/>
        </authorList>
    </citation>
    <scope>NUCLEOTIDE SEQUENCE</scope>
    <source>
        <tissue evidence="1">Whole organism</tissue>
    </source>
</reference>
<accession>A0A0K2TZB1</accession>
<organism evidence="1">
    <name type="scientific">Lepeophtheirus salmonis</name>
    <name type="common">Salmon louse</name>
    <name type="synonym">Caligus salmonis</name>
    <dbReference type="NCBI Taxonomy" id="72036"/>
    <lineage>
        <taxon>Eukaryota</taxon>
        <taxon>Metazoa</taxon>
        <taxon>Ecdysozoa</taxon>
        <taxon>Arthropoda</taxon>
        <taxon>Crustacea</taxon>
        <taxon>Multicrustacea</taxon>
        <taxon>Hexanauplia</taxon>
        <taxon>Copepoda</taxon>
        <taxon>Siphonostomatoida</taxon>
        <taxon>Caligidae</taxon>
        <taxon>Lepeophtheirus</taxon>
    </lineage>
</organism>
<dbReference type="EMBL" id="HACA01013671">
    <property type="protein sequence ID" value="CDW31032.1"/>
    <property type="molecule type" value="Transcribed_RNA"/>
</dbReference>
<dbReference type="AlphaFoldDB" id="A0A0K2TZB1"/>